<dbReference type="InterPro" id="IPR028994">
    <property type="entry name" value="Integrin_alpha_N"/>
</dbReference>
<reference evidence="3 4" key="1">
    <citation type="submission" date="2020-08" db="EMBL/GenBank/DDBJ databases">
        <title>Genomic Encyclopedia of Type Strains, Phase IV (KMG-IV): sequencing the most valuable type-strain genomes for metagenomic binning, comparative biology and taxonomic classification.</title>
        <authorList>
            <person name="Goeker M."/>
        </authorList>
    </citation>
    <scope>NUCLEOTIDE SEQUENCE [LARGE SCALE GENOMIC DNA]</scope>
    <source>
        <strain evidence="3 4">DSM 26723</strain>
    </source>
</reference>
<dbReference type="Pfam" id="PF14312">
    <property type="entry name" value="FG-GAP_2"/>
    <property type="match status" value="1"/>
</dbReference>
<dbReference type="SUPFAM" id="SSF50965">
    <property type="entry name" value="Galactose oxidase, central domain"/>
    <property type="match status" value="1"/>
</dbReference>
<dbReference type="Gene3D" id="2.130.10.130">
    <property type="entry name" value="Integrin alpha, N-terminal"/>
    <property type="match status" value="1"/>
</dbReference>
<dbReference type="EMBL" id="JACHHZ010000007">
    <property type="protein sequence ID" value="MBB6096296.1"/>
    <property type="molecule type" value="Genomic_DNA"/>
</dbReference>
<protein>
    <submittedName>
        <fullName evidence="3">Uncharacterized protein</fullName>
    </submittedName>
</protein>
<organism evidence="3 4">
    <name type="scientific">Povalibacter uvarum</name>
    <dbReference type="NCBI Taxonomy" id="732238"/>
    <lineage>
        <taxon>Bacteria</taxon>
        <taxon>Pseudomonadati</taxon>
        <taxon>Pseudomonadota</taxon>
        <taxon>Gammaproteobacteria</taxon>
        <taxon>Steroidobacterales</taxon>
        <taxon>Steroidobacteraceae</taxon>
        <taxon>Povalibacter</taxon>
    </lineage>
</organism>
<evidence type="ECO:0000313" key="4">
    <source>
        <dbReference type="Proteomes" id="UP000588068"/>
    </source>
</evidence>
<accession>A0A841HTR6</accession>
<evidence type="ECO:0000256" key="1">
    <source>
        <dbReference type="ARBA" id="ARBA00022729"/>
    </source>
</evidence>
<comment type="caution">
    <text evidence="3">The sequence shown here is derived from an EMBL/GenBank/DDBJ whole genome shotgun (WGS) entry which is preliminary data.</text>
</comment>
<feature type="chain" id="PRO_5032928635" evidence="2">
    <location>
        <begin position="37"/>
        <end position="434"/>
    </location>
</feature>
<sequence>MRHSHRSASLQHGGARKRQWLLLVCALLLAPLQLPAQDNPLPIVPEGTITNRLPTCWGWYCGSTMVAMHGSAAVYDGGMGILELFTRVAPDTWSVTKALVNPDYPAPPELRPGAPVQDFGAPVALDQRVMLISGGSPSHPNAIYVFTRPGRTWTHTQTIDLPKPDGYYRVTVVDIALHENTAIVLVRYHNSVRAFKEVHWYTRTTGQPFVYQGMITPALGNRLALQKSTALMVDPRADGDRGAAYVFQRTGSQWTQTQKLTGSGTAPFDGFGLAAAFDQDTIVISAPDQPNASDERLPGAVYTFVRNSGVWVEDSVLRHEPVSDPEFSKFVRYGQDVALSGARLLVDSGRSAGFPSDMQAVVLYERSNLQWQARAQLGCQNIIDVMIAGDAAFITHYDPIRPTPNVTAYLLPPLGTAPPPAISTCQSIAGFAPP</sequence>
<dbReference type="AlphaFoldDB" id="A0A841HTR6"/>
<keyword evidence="1 2" id="KW-0732">Signal</keyword>
<dbReference type="PANTHER" id="PTHR36220:SF1">
    <property type="entry name" value="GAMMA TUBULIN COMPLEX COMPONENT C-TERMINAL DOMAIN-CONTAINING PROTEIN"/>
    <property type="match status" value="1"/>
</dbReference>
<dbReference type="Proteomes" id="UP000588068">
    <property type="component" value="Unassembled WGS sequence"/>
</dbReference>
<dbReference type="InterPro" id="IPR011043">
    <property type="entry name" value="Gal_Oxase/kelch_b-propeller"/>
</dbReference>
<name>A0A841HTR6_9GAMM</name>
<evidence type="ECO:0000313" key="3">
    <source>
        <dbReference type="EMBL" id="MBB6096296.1"/>
    </source>
</evidence>
<proteinExistence type="predicted"/>
<dbReference type="InterPro" id="IPR013517">
    <property type="entry name" value="FG-GAP"/>
</dbReference>
<keyword evidence="4" id="KW-1185">Reference proteome</keyword>
<dbReference type="RefSeq" id="WP_184335682.1">
    <property type="nucleotide sequence ID" value="NZ_JACHHZ010000007.1"/>
</dbReference>
<evidence type="ECO:0000256" key="2">
    <source>
        <dbReference type="SAM" id="SignalP"/>
    </source>
</evidence>
<gene>
    <name evidence="3" type="ORF">HNQ60_005218</name>
</gene>
<dbReference type="PANTHER" id="PTHR36220">
    <property type="entry name" value="UNNAMED PRODUCT"/>
    <property type="match status" value="1"/>
</dbReference>
<feature type="signal peptide" evidence="2">
    <location>
        <begin position="1"/>
        <end position="36"/>
    </location>
</feature>